<evidence type="ECO:0000313" key="2">
    <source>
        <dbReference type="Proteomes" id="UP000183567"/>
    </source>
</evidence>
<accession>A0A1J8QXR6</accession>
<proteinExistence type="predicted"/>
<organism evidence="1 2">
    <name type="scientific">Rhizopogon vesiculosus</name>
    <dbReference type="NCBI Taxonomy" id="180088"/>
    <lineage>
        <taxon>Eukaryota</taxon>
        <taxon>Fungi</taxon>
        <taxon>Dikarya</taxon>
        <taxon>Basidiomycota</taxon>
        <taxon>Agaricomycotina</taxon>
        <taxon>Agaricomycetes</taxon>
        <taxon>Agaricomycetidae</taxon>
        <taxon>Boletales</taxon>
        <taxon>Suillineae</taxon>
        <taxon>Rhizopogonaceae</taxon>
        <taxon>Rhizopogon</taxon>
    </lineage>
</organism>
<gene>
    <name evidence="1" type="ORF">AZE42_07261</name>
</gene>
<sequence length="42" mass="4849">MLRFTLRAVPINIMIPSYPKDRMALKVMVCDMINTMMFADIG</sequence>
<comment type="caution">
    <text evidence="1">The sequence shown here is derived from an EMBL/GenBank/DDBJ whole genome shotgun (WGS) entry which is preliminary data.</text>
</comment>
<dbReference type="Proteomes" id="UP000183567">
    <property type="component" value="Unassembled WGS sequence"/>
</dbReference>
<keyword evidence="2" id="KW-1185">Reference proteome</keyword>
<evidence type="ECO:0000313" key="1">
    <source>
        <dbReference type="EMBL" id="OJA18193.1"/>
    </source>
</evidence>
<protein>
    <submittedName>
        <fullName evidence="1">Uncharacterized protein</fullName>
    </submittedName>
</protein>
<name>A0A1J8QXR6_9AGAM</name>
<dbReference type="EMBL" id="LVVM01001587">
    <property type="protein sequence ID" value="OJA18193.1"/>
    <property type="molecule type" value="Genomic_DNA"/>
</dbReference>
<reference evidence="1 2" key="1">
    <citation type="submission" date="2016-03" db="EMBL/GenBank/DDBJ databases">
        <title>Comparative genomics of the ectomycorrhizal sister species Rhizopogon vinicolor and Rhizopogon vesiculosus (Basidiomycota: Boletales) reveals a divergence of the mating type B locus.</title>
        <authorList>
            <person name="Mujic A.B."/>
            <person name="Kuo A."/>
            <person name="Tritt A."/>
            <person name="Lipzen A."/>
            <person name="Chen C."/>
            <person name="Johnson J."/>
            <person name="Sharma A."/>
            <person name="Barry K."/>
            <person name="Grigoriev I.V."/>
            <person name="Spatafora J.W."/>
        </authorList>
    </citation>
    <scope>NUCLEOTIDE SEQUENCE [LARGE SCALE GENOMIC DNA]</scope>
    <source>
        <strain evidence="1 2">AM-OR11-056</strain>
    </source>
</reference>
<dbReference type="AlphaFoldDB" id="A0A1J8QXR6"/>